<evidence type="ECO:0000256" key="2">
    <source>
        <dbReference type="ARBA" id="ARBA00009530"/>
    </source>
</evidence>
<evidence type="ECO:0000256" key="4">
    <source>
        <dbReference type="ARBA" id="ARBA00022989"/>
    </source>
</evidence>
<name>A0A1Y2EM84_9FUNG</name>
<evidence type="ECO:0000256" key="5">
    <source>
        <dbReference type="ARBA" id="ARBA00023136"/>
    </source>
</evidence>
<feature type="non-terminal residue" evidence="7">
    <location>
        <position position="1"/>
    </location>
</feature>
<accession>A0A1Y2EM84</accession>
<evidence type="ECO:0000256" key="1">
    <source>
        <dbReference type="ARBA" id="ARBA00004370"/>
    </source>
</evidence>
<sequence>IMLAILAIIFSPISVHFLKGWGKHLLYNVLLCIMGYVPACIHAFYLIYHERKNEK</sequence>
<comment type="subcellular location">
    <subcellularLocation>
        <location evidence="1">Membrane</location>
    </subcellularLocation>
</comment>
<keyword evidence="5 6" id="KW-0472">Membrane</keyword>
<dbReference type="OrthoDB" id="2802411at2759"/>
<dbReference type="EMBL" id="MCOG01000040">
    <property type="protein sequence ID" value="ORY72336.1"/>
    <property type="molecule type" value="Genomic_DNA"/>
</dbReference>
<dbReference type="AlphaFoldDB" id="A0A1Y2EM84"/>
<dbReference type="GO" id="GO:0016020">
    <property type="term" value="C:membrane"/>
    <property type="evidence" value="ECO:0007669"/>
    <property type="project" value="UniProtKB-SubCell"/>
</dbReference>
<proteinExistence type="inferred from homology"/>
<comment type="caution">
    <text evidence="7">The sequence shown here is derived from an EMBL/GenBank/DDBJ whole genome shotgun (WGS) entry which is preliminary data.</text>
</comment>
<keyword evidence="3 6" id="KW-0812">Transmembrane</keyword>
<protein>
    <submittedName>
        <fullName evidence="7">Uncharacterized protein</fullName>
    </submittedName>
</protein>
<evidence type="ECO:0000256" key="6">
    <source>
        <dbReference type="SAM" id="Phobius"/>
    </source>
</evidence>
<gene>
    <name evidence="7" type="ORF">LY90DRAFT_352307</name>
</gene>
<evidence type="ECO:0000313" key="7">
    <source>
        <dbReference type="EMBL" id="ORY72336.1"/>
    </source>
</evidence>
<keyword evidence="4 6" id="KW-1133">Transmembrane helix</keyword>
<dbReference type="Pfam" id="PF01679">
    <property type="entry name" value="Pmp3"/>
    <property type="match status" value="1"/>
</dbReference>
<keyword evidence="8" id="KW-1185">Reference proteome</keyword>
<feature type="transmembrane region" description="Helical" evidence="6">
    <location>
        <begin position="25"/>
        <end position="48"/>
    </location>
</feature>
<reference evidence="7 8" key="1">
    <citation type="submission" date="2016-08" db="EMBL/GenBank/DDBJ databases">
        <title>A Parts List for Fungal Cellulosomes Revealed by Comparative Genomics.</title>
        <authorList>
            <consortium name="DOE Joint Genome Institute"/>
            <person name="Haitjema C.H."/>
            <person name="Gilmore S.P."/>
            <person name="Henske J.K."/>
            <person name="Solomon K.V."/>
            <person name="De Groot R."/>
            <person name="Kuo A."/>
            <person name="Mondo S.J."/>
            <person name="Salamov A.A."/>
            <person name="Labutti K."/>
            <person name="Zhao Z."/>
            <person name="Chiniquy J."/>
            <person name="Barry K."/>
            <person name="Brewer H.M."/>
            <person name="Purvine S.O."/>
            <person name="Wright A.T."/>
            <person name="Boxma B."/>
            <person name="Van Alen T."/>
            <person name="Hackstein J.H."/>
            <person name="Baker S.E."/>
            <person name="Grigoriev I.V."/>
            <person name="O'Malley M.A."/>
        </authorList>
    </citation>
    <scope>NUCLEOTIDE SEQUENCE [LARGE SCALE GENOMIC DNA]</scope>
    <source>
        <strain evidence="7 8">G1</strain>
    </source>
</reference>
<evidence type="ECO:0000313" key="8">
    <source>
        <dbReference type="Proteomes" id="UP000193920"/>
    </source>
</evidence>
<dbReference type="Proteomes" id="UP000193920">
    <property type="component" value="Unassembled WGS sequence"/>
</dbReference>
<organism evidence="7 8">
    <name type="scientific">Neocallimastix californiae</name>
    <dbReference type="NCBI Taxonomy" id="1754190"/>
    <lineage>
        <taxon>Eukaryota</taxon>
        <taxon>Fungi</taxon>
        <taxon>Fungi incertae sedis</taxon>
        <taxon>Chytridiomycota</taxon>
        <taxon>Chytridiomycota incertae sedis</taxon>
        <taxon>Neocallimastigomycetes</taxon>
        <taxon>Neocallimastigales</taxon>
        <taxon>Neocallimastigaceae</taxon>
        <taxon>Neocallimastix</taxon>
    </lineage>
</organism>
<dbReference type="InterPro" id="IPR000612">
    <property type="entry name" value="PMP3"/>
</dbReference>
<feature type="non-terminal residue" evidence="7">
    <location>
        <position position="55"/>
    </location>
</feature>
<evidence type="ECO:0000256" key="3">
    <source>
        <dbReference type="ARBA" id="ARBA00022692"/>
    </source>
</evidence>
<comment type="similarity">
    <text evidence="2">Belongs to the UPF0057 (PMP3) family.</text>
</comment>